<evidence type="ECO:0000313" key="1">
    <source>
        <dbReference type="EMBL" id="QEO13101.1"/>
    </source>
</evidence>
<name>A0A5C1YAT8_9MICO</name>
<proteinExistence type="predicted"/>
<dbReference type="Proteomes" id="UP000324678">
    <property type="component" value="Chromosome"/>
</dbReference>
<sequence length="227" mass="24488">MTMTNEGAAVTAESIYANTLDNSARFLLGTEGENPLIVVGVNPSTAAPGDLDLTVTKVTEFARRNDFDSWVMLNLYPQRSTDPTGMHDVLDPALQAENERHIAAFINGRPLTILAAWGELMDSRPYLPTLLAGILTLPELSGCTWMSIDELTATGHPRHPSRAGYDWPLRPFDVVPYLAIVTARAEAKAKRRAGRAATLPGHEPHAAANTLLAPGVVAGGQQRIPMQ</sequence>
<keyword evidence="2" id="KW-1185">Reference proteome</keyword>
<dbReference type="AlphaFoldDB" id="A0A5C1YAT8"/>
<evidence type="ECO:0000313" key="2">
    <source>
        <dbReference type="Proteomes" id="UP000324678"/>
    </source>
</evidence>
<protein>
    <submittedName>
        <fullName evidence="1">DUF1643 domain-containing protein</fullName>
    </submittedName>
</protein>
<organism evidence="1 2">
    <name type="scientific">Agromyces intestinalis</name>
    <dbReference type="NCBI Taxonomy" id="2592652"/>
    <lineage>
        <taxon>Bacteria</taxon>
        <taxon>Bacillati</taxon>
        <taxon>Actinomycetota</taxon>
        <taxon>Actinomycetes</taxon>
        <taxon>Micrococcales</taxon>
        <taxon>Microbacteriaceae</taxon>
        <taxon>Agromyces</taxon>
    </lineage>
</organism>
<dbReference type="InterPro" id="IPR012441">
    <property type="entry name" value="DUF1643"/>
</dbReference>
<dbReference type="Pfam" id="PF07799">
    <property type="entry name" value="DUF1643"/>
    <property type="match status" value="1"/>
</dbReference>
<dbReference type="OrthoDB" id="9807577at2"/>
<dbReference type="KEGG" id="ail:FLP10_00720"/>
<accession>A0A5C1YAT8</accession>
<dbReference type="EMBL" id="CP043505">
    <property type="protein sequence ID" value="QEO13101.1"/>
    <property type="molecule type" value="Genomic_DNA"/>
</dbReference>
<gene>
    <name evidence="1" type="ORF">FLP10_00720</name>
</gene>
<reference evidence="1 2" key="1">
    <citation type="submission" date="2019-09" db="EMBL/GenBank/DDBJ databases">
        <title>Genome sequencing of strain KACC 19306.</title>
        <authorList>
            <person name="Heo J."/>
            <person name="Kim S.-J."/>
            <person name="Kim J.-S."/>
            <person name="Hong S.-B."/>
            <person name="Kwon S.-W."/>
        </authorList>
    </citation>
    <scope>NUCLEOTIDE SEQUENCE [LARGE SCALE GENOMIC DNA]</scope>
    <source>
        <strain evidence="1 2">KACC 19306</strain>
    </source>
</reference>